<proteinExistence type="inferred from homology"/>
<evidence type="ECO:0000313" key="3">
    <source>
        <dbReference type="EMBL" id="CAD5325092.1"/>
    </source>
</evidence>
<protein>
    <submittedName>
        <fullName evidence="3">(thale cress) hypothetical protein</fullName>
    </submittedName>
</protein>
<dbReference type="InterPro" id="IPR026057">
    <property type="entry name" value="TBL_C"/>
</dbReference>
<dbReference type="PANTHER" id="PTHR32285">
    <property type="entry name" value="PROTEIN TRICHOME BIREFRINGENCE-LIKE 9-RELATED"/>
    <property type="match status" value="1"/>
</dbReference>
<dbReference type="SMR" id="A0A7G2EUJ6"/>
<dbReference type="EMBL" id="LR881468">
    <property type="protein sequence ID" value="CAD5325092.1"/>
    <property type="molecule type" value="Genomic_DNA"/>
</dbReference>
<evidence type="ECO:0000313" key="4">
    <source>
        <dbReference type="Proteomes" id="UP000516314"/>
    </source>
</evidence>
<name>A0A7G2EUJ6_ARATH</name>
<dbReference type="InterPro" id="IPR029962">
    <property type="entry name" value="TBL"/>
</dbReference>
<dbReference type="AlphaFoldDB" id="A0A7G2EUJ6"/>
<feature type="domain" description="Trichome birefringence-like C-terminal" evidence="2">
    <location>
        <begin position="6"/>
        <end position="128"/>
    </location>
</feature>
<organism evidence="3 4">
    <name type="scientific">Arabidopsis thaliana</name>
    <name type="common">Mouse-ear cress</name>
    <dbReference type="NCBI Taxonomy" id="3702"/>
    <lineage>
        <taxon>Eukaryota</taxon>
        <taxon>Viridiplantae</taxon>
        <taxon>Streptophyta</taxon>
        <taxon>Embryophyta</taxon>
        <taxon>Tracheophyta</taxon>
        <taxon>Spermatophyta</taxon>
        <taxon>Magnoliopsida</taxon>
        <taxon>eudicotyledons</taxon>
        <taxon>Gunneridae</taxon>
        <taxon>Pentapetalae</taxon>
        <taxon>rosids</taxon>
        <taxon>malvids</taxon>
        <taxon>Brassicales</taxon>
        <taxon>Brassicaceae</taxon>
        <taxon>Camelineae</taxon>
        <taxon>Arabidopsis</taxon>
    </lineage>
</organism>
<evidence type="ECO:0000256" key="1">
    <source>
        <dbReference type="ARBA" id="ARBA00007727"/>
    </source>
</evidence>
<sequence length="139" mass="16060">MKILESSFKDGNKRIVEMESEDAYLMTMGKWVKKSMDPLRTKVFFSTMSPTHYKIEDWGGEQGKNFYNQTTPIQDMNHWPSDCSKTLMKVIGEELDQRADFLVTVLNITQLTSYRKDAHTSIYKKPWSPYDEGSASKSG</sequence>
<accession>A0A7G2EUJ6</accession>
<dbReference type="Pfam" id="PF13839">
    <property type="entry name" value="PC-Esterase"/>
    <property type="match status" value="1"/>
</dbReference>
<evidence type="ECO:0000259" key="2">
    <source>
        <dbReference type="Pfam" id="PF13839"/>
    </source>
</evidence>
<dbReference type="GO" id="GO:0016413">
    <property type="term" value="F:O-acetyltransferase activity"/>
    <property type="evidence" value="ECO:0007669"/>
    <property type="project" value="InterPro"/>
</dbReference>
<dbReference type="Proteomes" id="UP000516314">
    <property type="component" value="Chromosome 3"/>
</dbReference>
<comment type="similarity">
    <text evidence="1">Belongs to the PC-esterase family. TBL subfamily.</text>
</comment>
<gene>
    <name evidence="3" type="ORF">AT9943_LOCUS12948</name>
</gene>
<reference evidence="3 4" key="1">
    <citation type="submission" date="2020-09" db="EMBL/GenBank/DDBJ databases">
        <authorList>
            <person name="Ashkenazy H."/>
        </authorList>
    </citation>
    <scope>NUCLEOTIDE SEQUENCE [LARGE SCALE GENOMIC DNA]</scope>
    <source>
        <strain evidence="4">cv. Cdm-0</strain>
    </source>
</reference>
<dbReference type="PANTHER" id="PTHR32285:SF282">
    <property type="entry name" value="PROTEIN TRICHOME BIREFRINGENCE-LIKE 32"/>
    <property type="match status" value="1"/>
</dbReference>